<dbReference type="Pfam" id="PF14216">
    <property type="entry name" value="DUF4326"/>
    <property type="match status" value="1"/>
</dbReference>
<dbReference type="PaxDb" id="2903-EOD08554"/>
<dbReference type="AlphaFoldDB" id="A0A0D3J1C4"/>
<sequence>MPGASRGSVIRQYTEWLMAPERAEMRAEARRDLRGKTLGCFCVPLSCHGHVLARVANSHNDEELLCQLVREE</sequence>
<dbReference type="HOGENOM" id="CLU_2727552_0_0_1"/>
<evidence type="ECO:0000259" key="1">
    <source>
        <dbReference type="Pfam" id="PF14216"/>
    </source>
</evidence>
<keyword evidence="3" id="KW-1185">Reference proteome</keyword>
<dbReference type="Proteomes" id="UP000013827">
    <property type="component" value="Unassembled WGS sequence"/>
</dbReference>
<dbReference type="EnsemblProtists" id="EOD17309">
    <property type="protein sequence ID" value="EOD17309"/>
    <property type="gene ID" value="EMIHUDRAFT_244123"/>
</dbReference>
<dbReference type="RefSeq" id="XP_005760983.1">
    <property type="nucleotide sequence ID" value="XM_005760926.1"/>
</dbReference>
<protein>
    <recommendedName>
        <fullName evidence="1">DUF4326 domain-containing protein</fullName>
    </recommendedName>
</protein>
<proteinExistence type="predicted"/>
<evidence type="ECO:0000313" key="2">
    <source>
        <dbReference type="EnsemblProtists" id="EOD17309"/>
    </source>
</evidence>
<feature type="domain" description="DUF4326" evidence="1">
    <location>
        <begin position="5"/>
        <end position="53"/>
    </location>
</feature>
<dbReference type="GeneID" id="17263457"/>
<accession>A0A0D3J1C4</accession>
<dbReference type="GeneID" id="17254824"/>
<dbReference type="RefSeq" id="XP_005769738.1">
    <property type="nucleotide sequence ID" value="XM_005769681.1"/>
</dbReference>
<dbReference type="KEGG" id="ehx:EMIHUDRAFT_244123"/>
<reference evidence="2" key="2">
    <citation type="submission" date="2024-10" db="UniProtKB">
        <authorList>
            <consortium name="EnsemblProtists"/>
        </authorList>
    </citation>
    <scope>IDENTIFICATION</scope>
</reference>
<evidence type="ECO:0000313" key="3">
    <source>
        <dbReference type="Proteomes" id="UP000013827"/>
    </source>
</evidence>
<dbReference type="InterPro" id="IPR025475">
    <property type="entry name" value="DUF4326"/>
</dbReference>
<reference evidence="3" key="1">
    <citation type="journal article" date="2013" name="Nature">
        <title>Pan genome of the phytoplankton Emiliania underpins its global distribution.</title>
        <authorList>
            <person name="Read B.A."/>
            <person name="Kegel J."/>
            <person name="Klute M.J."/>
            <person name="Kuo A."/>
            <person name="Lefebvre S.C."/>
            <person name="Maumus F."/>
            <person name="Mayer C."/>
            <person name="Miller J."/>
            <person name="Monier A."/>
            <person name="Salamov A."/>
            <person name="Young J."/>
            <person name="Aguilar M."/>
            <person name="Claverie J.M."/>
            <person name="Frickenhaus S."/>
            <person name="Gonzalez K."/>
            <person name="Herman E.K."/>
            <person name="Lin Y.C."/>
            <person name="Napier J."/>
            <person name="Ogata H."/>
            <person name="Sarno A.F."/>
            <person name="Shmutz J."/>
            <person name="Schroeder D."/>
            <person name="de Vargas C."/>
            <person name="Verret F."/>
            <person name="von Dassow P."/>
            <person name="Valentin K."/>
            <person name="Van de Peer Y."/>
            <person name="Wheeler G."/>
            <person name="Dacks J.B."/>
            <person name="Delwiche C.F."/>
            <person name="Dyhrman S.T."/>
            <person name="Glockner G."/>
            <person name="John U."/>
            <person name="Richards T."/>
            <person name="Worden A.Z."/>
            <person name="Zhang X."/>
            <person name="Grigoriev I.V."/>
            <person name="Allen A.E."/>
            <person name="Bidle K."/>
            <person name="Borodovsky M."/>
            <person name="Bowler C."/>
            <person name="Brownlee C."/>
            <person name="Cock J.M."/>
            <person name="Elias M."/>
            <person name="Gladyshev V.N."/>
            <person name="Groth M."/>
            <person name="Guda C."/>
            <person name="Hadaegh A."/>
            <person name="Iglesias-Rodriguez M.D."/>
            <person name="Jenkins J."/>
            <person name="Jones B.M."/>
            <person name="Lawson T."/>
            <person name="Leese F."/>
            <person name="Lindquist E."/>
            <person name="Lobanov A."/>
            <person name="Lomsadze A."/>
            <person name="Malik S.B."/>
            <person name="Marsh M.E."/>
            <person name="Mackinder L."/>
            <person name="Mock T."/>
            <person name="Mueller-Roeber B."/>
            <person name="Pagarete A."/>
            <person name="Parker M."/>
            <person name="Probert I."/>
            <person name="Quesneville H."/>
            <person name="Raines C."/>
            <person name="Rensing S.A."/>
            <person name="Riano-Pachon D.M."/>
            <person name="Richier S."/>
            <person name="Rokitta S."/>
            <person name="Shiraiwa Y."/>
            <person name="Soanes D.M."/>
            <person name="van der Giezen M."/>
            <person name="Wahlund T.M."/>
            <person name="Williams B."/>
            <person name="Wilson W."/>
            <person name="Wolfe G."/>
            <person name="Wurch L.L."/>
        </authorList>
    </citation>
    <scope>NUCLEOTIDE SEQUENCE</scope>
</reference>
<name>A0A0D3J1C4_EMIH1</name>
<organism evidence="2 3">
    <name type="scientific">Emiliania huxleyi (strain CCMP1516)</name>
    <dbReference type="NCBI Taxonomy" id="280463"/>
    <lineage>
        <taxon>Eukaryota</taxon>
        <taxon>Haptista</taxon>
        <taxon>Haptophyta</taxon>
        <taxon>Prymnesiophyceae</taxon>
        <taxon>Isochrysidales</taxon>
        <taxon>Noelaerhabdaceae</taxon>
        <taxon>Emiliania</taxon>
    </lineage>
</organism>
<dbReference type="KEGG" id="ehx:EMIHUDRAFT_217251"/>
<dbReference type="EnsemblProtists" id="EOD08554">
    <property type="protein sequence ID" value="EOD08554"/>
    <property type="gene ID" value="EMIHUDRAFT_217251"/>
</dbReference>